<protein>
    <submittedName>
        <fullName evidence="2">Uncharacterized protein</fullName>
    </submittedName>
</protein>
<accession>A0ABU7U298</accession>
<proteinExistence type="predicted"/>
<name>A0ABU7U298_9PROT</name>
<evidence type="ECO:0000256" key="1">
    <source>
        <dbReference type="SAM" id="MobiDB-lite"/>
    </source>
</evidence>
<organism evidence="2 3">
    <name type="scientific">Sorlinia euscelidii</name>
    <dbReference type="NCBI Taxonomy" id="3081148"/>
    <lineage>
        <taxon>Bacteria</taxon>
        <taxon>Pseudomonadati</taxon>
        <taxon>Pseudomonadota</taxon>
        <taxon>Alphaproteobacteria</taxon>
        <taxon>Acetobacterales</taxon>
        <taxon>Acetobacteraceae</taxon>
        <taxon>Sorlinia</taxon>
    </lineage>
</organism>
<evidence type="ECO:0000313" key="3">
    <source>
        <dbReference type="Proteomes" id="UP001312908"/>
    </source>
</evidence>
<keyword evidence="3" id="KW-1185">Reference proteome</keyword>
<sequence>MREAIPIEKTRHIRHRLTGENQRGGAEETGGRAAINGGQVPMQALPLAQDVPNNRGDCAPVTATNKASVSEELVGCGVSRAAWMIFDRAEEINGRR</sequence>
<feature type="region of interest" description="Disordered" evidence="1">
    <location>
        <begin position="16"/>
        <end position="36"/>
    </location>
</feature>
<comment type="caution">
    <text evidence="2">The sequence shown here is derived from an EMBL/GenBank/DDBJ whole genome shotgun (WGS) entry which is preliminary data.</text>
</comment>
<evidence type="ECO:0000313" key="2">
    <source>
        <dbReference type="EMBL" id="MEE8658972.1"/>
    </source>
</evidence>
<dbReference type="Proteomes" id="UP001312908">
    <property type="component" value="Unassembled WGS sequence"/>
</dbReference>
<gene>
    <name evidence="2" type="ORF">DOFOFD_08105</name>
</gene>
<dbReference type="EMBL" id="JAWJZY010000003">
    <property type="protein sequence ID" value="MEE8658972.1"/>
    <property type="molecule type" value="Genomic_DNA"/>
</dbReference>
<reference evidence="2 3" key="1">
    <citation type="submission" date="2023-10" db="EMBL/GenBank/DDBJ databases">
        <title>Sorlinia euscelidii gen. nov., sp. nov., an acetic acid bacteria isolated from the gut of Euscelidius variegatus emitter.</title>
        <authorList>
            <person name="Michoud G."/>
            <person name="Marasco R."/>
            <person name="Seferji K."/>
            <person name="Gonella E."/>
            <person name="Garuglieri E."/>
            <person name="Alma A."/>
            <person name="Mapelli F."/>
            <person name="Borin S."/>
            <person name="Daffonchio D."/>
            <person name="Crotti E."/>
        </authorList>
    </citation>
    <scope>NUCLEOTIDE SEQUENCE [LARGE SCALE GENOMIC DNA]</scope>
    <source>
        <strain evidence="2 3">EV16P</strain>
    </source>
</reference>